<name>A0A8H7UFC3_MORIS</name>
<evidence type="ECO:0000313" key="3">
    <source>
        <dbReference type="Proteomes" id="UP000654370"/>
    </source>
</evidence>
<keyword evidence="3" id="KW-1185">Reference proteome</keyword>
<feature type="region of interest" description="Disordered" evidence="1">
    <location>
        <begin position="92"/>
        <end position="116"/>
    </location>
</feature>
<evidence type="ECO:0000313" key="2">
    <source>
        <dbReference type="EMBL" id="KAG2183681.1"/>
    </source>
</evidence>
<accession>A0A8H7UFC3</accession>
<dbReference type="EMBL" id="JAEPQZ010000003">
    <property type="protein sequence ID" value="KAG2183681.1"/>
    <property type="molecule type" value="Genomic_DNA"/>
</dbReference>
<reference evidence="2" key="1">
    <citation type="submission" date="2020-12" db="EMBL/GenBank/DDBJ databases">
        <title>Metabolic potential, ecology and presence of endohyphal bacteria is reflected in genomic diversity of Mucoromycotina.</title>
        <authorList>
            <person name="Muszewska A."/>
            <person name="Okrasinska A."/>
            <person name="Steczkiewicz K."/>
            <person name="Drgas O."/>
            <person name="Orlowska M."/>
            <person name="Perlinska-Lenart U."/>
            <person name="Aleksandrzak-Piekarczyk T."/>
            <person name="Szatraj K."/>
            <person name="Zielenkiewicz U."/>
            <person name="Pilsyk S."/>
            <person name="Malc E."/>
            <person name="Mieczkowski P."/>
            <person name="Kruszewska J.S."/>
            <person name="Biernat P."/>
            <person name="Pawlowska J."/>
        </authorList>
    </citation>
    <scope>NUCLEOTIDE SEQUENCE</scope>
    <source>
        <strain evidence="2">WA0000067209</strain>
    </source>
</reference>
<comment type="caution">
    <text evidence="2">The sequence shown here is derived from an EMBL/GenBank/DDBJ whole genome shotgun (WGS) entry which is preliminary data.</text>
</comment>
<evidence type="ECO:0000256" key="1">
    <source>
        <dbReference type="SAM" id="MobiDB-lite"/>
    </source>
</evidence>
<feature type="compositionally biased region" description="Basic residues" evidence="1">
    <location>
        <begin position="17"/>
        <end position="28"/>
    </location>
</feature>
<feature type="compositionally biased region" description="Basic residues" evidence="1">
    <location>
        <begin position="92"/>
        <end position="105"/>
    </location>
</feature>
<feature type="region of interest" description="Disordered" evidence="1">
    <location>
        <begin position="1"/>
        <end position="29"/>
    </location>
</feature>
<proteinExistence type="predicted"/>
<feature type="compositionally biased region" description="Polar residues" evidence="1">
    <location>
        <begin position="106"/>
        <end position="116"/>
    </location>
</feature>
<gene>
    <name evidence="2" type="ORF">INT43_006689</name>
</gene>
<organism evidence="2 3">
    <name type="scientific">Mortierella isabellina</name>
    <name type="common">Filamentous fungus</name>
    <name type="synonym">Umbelopsis isabellina</name>
    <dbReference type="NCBI Taxonomy" id="91625"/>
    <lineage>
        <taxon>Eukaryota</taxon>
        <taxon>Fungi</taxon>
        <taxon>Fungi incertae sedis</taxon>
        <taxon>Mucoromycota</taxon>
        <taxon>Mucoromycotina</taxon>
        <taxon>Umbelopsidomycetes</taxon>
        <taxon>Umbelopsidales</taxon>
        <taxon>Umbelopsidaceae</taxon>
        <taxon>Umbelopsis</taxon>
    </lineage>
</organism>
<dbReference type="OrthoDB" id="2421431at2759"/>
<feature type="compositionally biased region" description="Acidic residues" evidence="1">
    <location>
        <begin position="1"/>
        <end position="11"/>
    </location>
</feature>
<dbReference type="Proteomes" id="UP000654370">
    <property type="component" value="Unassembled WGS sequence"/>
</dbReference>
<sequence>MENTIDSDEEPVEAKANQKKKGTGKKGKVFATKDSMLSLIDQVASKEENRSHNKLKRRAEIEDMAEQRELASLATKAKKQSKLEEAKEMIKNKRRIQKREKKRTIKQATESASSQKVSDRHNDYAVYLNISIKYVDELTLWADCGSSRTKVMSDVNVSHRLGPFNAQSKVNVLAFSLIWLDEARLWIKRKKKINNPGGGTDILPTISLLCFSLTLKLSRKWLP</sequence>
<protein>
    <submittedName>
        <fullName evidence="2">Uncharacterized protein</fullName>
    </submittedName>
</protein>
<dbReference type="AlphaFoldDB" id="A0A8H7UFC3"/>